<evidence type="ECO:0000256" key="1">
    <source>
        <dbReference type="ARBA" id="ARBA00022714"/>
    </source>
</evidence>
<protein>
    <submittedName>
        <fullName evidence="8">Rieske-like 2Fe-2S protein</fullName>
    </submittedName>
</protein>
<evidence type="ECO:0000256" key="2">
    <source>
        <dbReference type="ARBA" id="ARBA00022723"/>
    </source>
</evidence>
<evidence type="ECO:0000256" key="3">
    <source>
        <dbReference type="ARBA" id="ARBA00023002"/>
    </source>
</evidence>
<name>A0ABX5MJ12_9BURK</name>
<gene>
    <name evidence="8" type="ORF">C7400_117170</name>
</gene>
<dbReference type="PANTHER" id="PTHR21266">
    <property type="entry name" value="IRON-SULFUR DOMAIN CONTAINING PROTEIN"/>
    <property type="match status" value="1"/>
</dbReference>
<dbReference type="SUPFAM" id="SSF50022">
    <property type="entry name" value="ISP domain"/>
    <property type="match status" value="1"/>
</dbReference>
<evidence type="ECO:0000256" key="4">
    <source>
        <dbReference type="ARBA" id="ARBA00023004"/>
    </source>
</evidence>
<dbReference type="InterPro" id="IPR045623">
    <property type="entry name" value="LigXa_C"/>
</dbReference>
<evidence type="ECO:0000313" key="9">
    <source>
        <dbReference type="Proteomes" id="UP000247515"/>
    </source>
</evidence>
<dbReference type="EMBL" id="QJJV01000017">
    <property type="protein sequence ID" value="PXX12565.1"/>
    <property type="molecule type" value="Genomic_DNA"/>
</dbReference>
<evidence type="ECO:0000256" key="5">
    <source>
        <dbReference type="ARBA" id="ARBA00023014"/>
    </source>
</evidence>
<dbReference type="PROSITE" id="PS51296">
    <property type="entry name" value="RIESKE"/>
    <property type="match status" value="1"/>
</dbReference>
<keyword evidence="2" id="KW-0479">Metal-binding</keyword>
<keyword evidence="1" id="KW-0001">2Fe-2S</keyword>
<evidence type="ECO:0000256" key="6">
    <source>
        <dbReference type="SAM" id="MobiDB-lite"/>
    </source>
</evidence>
<sequence>MSDSSNSLDLLARVGPGTPMGNLFRRFWLPAALSSELSTPDCPPVRLRILGEDLVAFRDTNGRVGVVSAYCPHRLAPLFFGRNEDCGIRCAYHGWKFNVKGECVDIPNIVPPDNFSALKERARITAYPTREAGGMIWAYMGPQDVMPDLPAMEWLRLPKEQVHVGRWHHKTNWLSAMEGEIDSSHISFLHSVLDANNEAPDRVLMTQQDGAPEITIRETDYGFLYGARRRFDGKYYWRVTQWMLPMWGAIGSIVTDFNGNGRGWVPIDDYATSAFCYRYRPDRALRQSEIEELDAGGLFPPLTTRGIVKLPHGYTIDTFLPVANDANDYLMDREYQRTTGFSGIWGLNPQDRSLQEGMPSVPGEPLGLTDRRGEHLVRSDLPIITARRILVRMARELADGKEPAGAVKGEQYGLRAIAMVTTIADFDEFLATHGDLLRAPSATAPGVKPGKESGSVAKVEEEQS</sequence>
<dbReference type="Gene3D" id="2.102.10.10">
    <property type="entry name" value="Rieske [2Fe-2S] iron-sulphur domain"/>
    <property type="match status" value="1"/>
</dbReference>
<dbReference type="InterPro" id="IPR017941">
    <property type="entry name" value="Rieske_2Fe-2S"/>
</dbReference>
<proteinExistence type="predicted"/>
<dbReference type="SUPFAM" id="SSF55961">
    <property type="entry name" value="Bet v1-like"/>
    <property type="match status" value="1"/>
</dbReference>
<comment type="caution">
    <text evidence="8">The sequence shown here is derived from an EMBL/GenBank/DDBJ whole genome shotgun (WGS) entry which is preliminary data.</text>
</comment>
<dbReference type="PANTHER" id="PTHR21266:SF59">
    <property type="entry name" value="BLR4922 PROTEIN"/>
    <property type="match status" value="1"/>
</dbReference>
<dbReference type="InterPro" id="IPR036922">
    <property type="entry name" value="Rieske_2Fe-2S_sf"/>
</dbReference>
<feature type="domain" description="Rieske" evidence="7">
    <location>
        <begin position="28"/>
        <end position="138"/>
    </location>
</feature>
<keyword evidence="3" id="KW-0560">Oxidoreductase</keyword>
<dbReference type="CDD" id="cd03479">
    <property type="entry name" value="Rieske_RO_Alpha_PhDO_like"/>
    <property type="match status" value="1"/>
</dbReference>
<evidence type="ECO:0000259" key="7">
    <source>
        <dbReference type="PROSITE" id="PS51296"/>
    </source>
</evidence>
<keyword evidence="5" id="KW-0411">Iron-sulfur</keyword>
<keyword evidence="4" id="KW-0408">Iron</keyword>
<accession>A0ABX5MJ12</accession>
<dbReference type="InterPro" id="IPR050584">
    <property type="entry name" value="Cholesterol_7-desaturase"/>
</dbReference>
<dbReference type="Pfam" id="PF00355">
    <property type="entry name" value="Rieske"/>
    <property type="match status" value="1"/>
</dbReference>
<reference evidence="8 9" key="1">
    <citation type="submission" date="2018-05" db="EMBL/GenBank/DDBJ databases">
        <title>Genomic Encyclopedia of Type Strains, Phase IV (KMG-V): Genome sequencing to study the core and pangenomes of soil and plant-associated prokaryotes.</title>
        <authorList>
            <person name="Whitman W."/>
        </authorList>
    </citation>
    <scope>NUCLEOTIDE SEQUENCE [LARGE SCALE GENOMIC DNA]</scope>
    <source>
        <strain evidence="8 9">SIr-6563</strain>
    </source>
</reference>
<evidence type="ECO:0000313" key="8">
    <source>
        <dbReference type="EMBL" id="PXX12565.1"/>
    </source>
</evidence>
<keyword evidence="9" id="KW-1185">Reference proteome</keyword>
<dbReference type="Proteomes" id="UP000247515">
    <property type="component" value="Unassembled WGS sequence"/>
</dbReference>
<feature type="region of interest" description="Disordered" evidence="6">
    <location>
        <begin position="439"/>
        <end position="464"/>
    </location>
</feature>
<organism evidence="8 9">
    <name type="scientific">Paraburkholderia tropica</name>
    <dbReference type="NCBI Taxonomy" id="92647"/>
    <lineage>
        <taxon>Bacteria</taxon>
        <taxon>Pseudomonadati</taxon>
        <taxon>Pseudomonadota</taxon>
        <taxon>Betaproteobacteria</taxon>
        <taxon>Burkholderiales</taxon>
        <taxon>Burkholderiaceae</taxon>
        <taxon>Paraburkholderia</taxon>
    </lineage>
</organism>
<dbReference type="RefSeq" id="WP_110328541.1">
    <property type="nucleotide sequence ID" value="NZ_QJJV01000017.1"/>
</dbReference>
<dbReference type="Pfam" id="PF19301">
    <property type="entry name" value="LigXa_C"/>
    <property type="match status" value="1"/>
</dbReference>